<comment type="caution">
    <text evidence="1">The sequence shown here is derived from an EMBL/GenBank/DDBJ whole genome shotgun (WGS) entry which is preliminary data.</text>
</comment>
<evidence type="ECO:0000313" key="1">
    <source>
        <dbReference type="EMBL" id="KAJ8933281.1"/>
    </source>
</evidence>
<evidence type="ECO:0000313" key="2">
    <source>
        <dbReference type="Proteomes" id="UP001162156"/>
    </source>
</evidence>
<protein>
    <submittedName>
        <fullName evidence="1">Uncharacterized protein</fullName>
    </submittedName>
</protein>
<keyword evidence="2" id="KW-1185">Reference proteome</keyword>
<gene>
    <name evidence="1" type="ORF">NQ314_014109</name>
</gene>
<accession>A0AAV8X2Y1</accession>
<name>A0AAV8X2Y1_9CUCU</name>
<dbReference type="AlphaFoldDB" id="A0AAV8X2Y1"/>
<reference evidence="1" key="1">
    <citation type="journal article" date="2023" name="Insect Mol. Biol.">
        <title>Genome sequencing provides insights into the evolution of gene families encoding plant cell wall-degrading enzymes in longhorned beetles.</title>
        <authorList>
            <person name="Shin N.R."/>
            <person name="Okamura Y."/>
            <person name="Kirsch R."/>
            <person name="Pauchet Y."/>
        </authorList>
    </citation>
    <scope>NUCLEOTIDE SEQUENCE</scope>
    <source>
        <strain evidence="1">RBIC_L_NR</strain>
    </source>
</reference>
<proteinExistence type="predicted"/>
<dbReference type="EMBL" id="JANEYF010003884">
    <property type="protein sequence ID" value="KAJ8933281.1"/>
    <property type="molecule type" value="Genomic_DNA"/>
</dbReference>
<dbReference type="Proteomes" id="UP001162156">
    <property type="component" value="Unassembled WGS sequence"/>
</dbReference>
<sequence>MSNFKGGVIKSRVTRVQTYLDSLDRDNLSDLDFAQIESRLKRIENCLDEFEKVQIKILLAENKSEETDLTDCPELGEYEELYHSVTARCTTLLGLKEKTNCDSGSVRSALSNNNALVRRVISCLQ</sequence>
<organism evidence="1 2">
    <name type="scientific">Rhamnusium bicolor</name>
    <dbReference type="NCBI Taxonomy" id="1586634"/>
    <lineage>
        <taxon>Eukaryota</taxon>
        <taxon>Metazoa</taxon>
        <taxon>Ecdysozoa</taxon>
        <taxon>Arthropoda</taxon>
        <taxon>Hexapoda</taxon>
        <taxon>Insecta</taxon>
        <taxon>Pterygota</taxon>
        <taxon>Neoptera</taxon>
        <taxon>Endopterygota</taxon>
        <taxon>Coleoptera</taxon>
        <taxon>Polyphaga</taxon>
        <taxon>Cucujiformia</taxon>
        <taxon>Chrysomeloidea</taxon>
        <taxon>Cerambycidae</taxon>
        <taxon>Lepturinae</taxon>
        <taxon>Rhagiini</taxon>
        <taxon>Rhamnusium</taxon>
    </lineage>
</organism>